<protein>
    <submittedName>
        <fullName evidence="3">von willebrand factor type A domain protein</fullName>
    </submittedName>
</protein>
<dbReference type="InterPro" id="IPR002035">
    <property type="entry name" value="VWF_A"/>
</dbReference>
<evidence type="ECO:0000256" key="1">
    <source>
        <dbReference type="SAM" id="SignalP"/>
    </source>
</evidence>
<proteinExistence type="predicted"/>
<evidence type="ECO:0000259" key="2">
    <source>
        <dbReference type="PROSITE" id="PS50234"/>
    </source>
</evidence>
<dbReference type="Proteomes" id="UP000037660">
    <property type="component" value="Unassembled WGS sequence"/>
</dbReference>
<sequence length="347" mass="35768">MAGLLAVLAALAAPAAAQTPATPPPAADAMLVLDASGSMWGQLNGRSKIELARDAVAGMLRQWPAGQALGLMAYGHRSKGDCQDIELLRPLSPLGSDGAAALQATVNGLQPKGMTPISESVRQAARQLRHTERAATVILVSDGEETCQADPCAVAAELEASGVNFTAHVIGFDVAAGSKARQQLQCLAERTGGRYLDARNAAELNQALGQVTQASTDACAGFEQALAMMPGTALSPDGDEQPVAGAQRFDVARLPDGADARACQALCLGAPGCMAWRYEAKDHLFIDHGRCFRYGAAASLLREDRAAGPKEVVSGVRAGAKVVKQGAGFAHCSAAARPAAPPPGTRR</sequence>
<dbReference type="EMBL" id="BBYR01000014">
    <property type="protein sequence ID" value="GAP35142.1"/>
    <property type="molecule type" value="Genomic_DNA"/>
</dbReference>
<accession>A0A0K8NXL1</accession>
<feature type="signal peptide" evidence="1">
    <location>
        <begin position="1"/>
        <end position="17"/>
    </location>
</feature>
<dbReference type="PANTHER" id="PTHR10579:SF43">
    <property type="entry name" value="ZINC FINGER (C3HC4-TYPE RING FINGER) FAMILY PROTEIN"/>
    <property type="match status" value="1"/>
</dbReference>
<reference evidence="3 4" key="2">
    <citation type="journal article" date="2016" name="Science">
        <title>A bacterium that degrades and assimilates poly(ethylene terephthalate).</title>
        <authorList>
            <person name="Yoshida S."/>
            <person name="Hiraga K."/>
            <person name="Takehana T."/>
            <person name="Taniguchi I."/>
            <person name="Yamaji H."/>
            <person name="Maeda Y."/>
            <person name="Toyohara K."/>
            <person name="Miyamoto K."/>
            <person name="Kimura Y."/>
            <person name="Oda K."/>
        </authorList>
    </citation>
    <scope>NUCLEOTIDE SEQUENCE [LARGE SCALE GENOMIC DNA]</scope>
    <source>
        <strain evidence="4">NBRC 110686 / TISTR 2288 / 201-F6</strain>
    </source>
</reference>
<dbReference type="Pfam" id="PF13519">
    <property type="entry name" value="VWA_2"/>
    <property type="match status" value="1"/>
</dbReference>
<dbReference type="InterPro" id="IPR036465">
    <property type="entry name" value="vWFA_dom_sf"/>
</dbReference>
<dbReference type="SMART" id="SM00327">
    <property type="entry name" value="VWA"/>
    <property type="match status" value="1"/>
</dbReference>
<feature type="chain" id="PRO_5005513492" evidence="1">
    <location>
        <begin position="18"/>
        <end position="347"/>
    </location>
</feature>
<organism evidence="3 4">
    <name type="scientific">Piscinibacter sakaiensis</name>
    <name type="common">Ideonella sakaiensis</name>
    <dbReference type="NCBI Taxonomy" id="1547922"/>
    <lineage>
        <taxon>Bacteria</taxon>
        <taxon>Pseudomonadati</taxon>
        <taxon>Pseudomonadota</taxon>
        <taxon>Betaproteobacteria</taxon>
        <taxon>Burkholderiales</taxon>
        <taxon>Sphaerotilaceae</taxon>
        <taxon>Piscinibacter</taxon>
    </lineage>
</organism>
<dbReference type="PROSITE" id="PS50234">
    <property type="entry name" value="VWFA"/>
    <property type="match status" value="1"/>
</dbReference>
<dbReference type="PANTHER" id="PTHR10579">
    <property type="entry name" value="CALCIUM-ACTIVATED CHLORIDE CHANNEL REGULATOR"/>
    <property type="match status" value="1"/>
</dbReference>
<dbReference type="AlphaFoldDB" id="A0A0K8NXL1"/>
<gene>
    <name evidence="3" type="ORF">ISF6_0713</name>
</gene>
<name>A0A0K8NXL1_PISS1</name>
<keyword evidence="1" id="KW-0732">Signal</keyword>
<feature type="domain" description="VWFA" evidence="2">
    <location>
        <begin position="28"/>
        <end position="211"/>
    </location>
</feature>
<evidence type="ECO:0000313" key="3">
    <source>
        <dbReference type="EMBL" id="GAP35142.1"/>
    </source>
</evidence>
<dbReference type="SUPFAM" id="SSF53300">
    <property type="entry name" value="vWA-like"/>
    <property type="match status" value="1"/>
</dbReference>
<keyword evidence="4" id="KW-1185">Reference proteome</keyword>
<evidence type="ECO:0000313" key="4">
    <source>
        <dbReference type="Proteomes" id="UP000037660"/>
    </source>
</evidence>
<dbReference type="STRING" id="1547922.ISF6_0713"/>
<comment type="caution">
    <text evidence="3">The sequence shown here is derived from an EMBL/GenBank/DDBJ whole genome shotgun (WGS) entry which is preliminary data.</text>
</comment>
<reference evidence="4" key="1">
    <citation type="submission" date="2015-07" db="EMBL/GenBank/DDBJ databases">
        <title>Discovery of a poly(ethylene terephthalate assimilation.</title>
        <authorList>
            <person name="Yoshida S."/>
            <person name="Hiraga K."/>
            <person name="Takehana T."/>
            <person name="Taniguchi I."/>
            <person name="Yamaji H."/>
            <person name="Maeda Y."/>
            <person name="Toyohara K."/>
            <person name="Miyamoto K."/>
            <person name="Kimura Y."/>
            <person name="Oda K."/>
        </authorList>
    </citation>
    <scope>NUCLEOTIDE SEQUENCE [LARGE SCALE GENOMIC DNA]</scope>
    <source>
        <strain evidence="4">NBRC 110686 / TISTR 2288 / 201-F6</strain>
    </source>
</reference>
<dbReference type="InterPro" id="IPR051266">
    <property type="entry name" value="CLCR"/>
</dbReference>
<dbReference type="Gene3D" id="3.40.50.410">
    <property type="entry name" value="von Willebrand factor, type A domain"/>
    <property type="match status" value="1"/>
</dbReference>